<reference evidence="2 3" key="1">
    <citation type="journal article" date="2024" name="Nat. Commun.">
        <title>Phylogenomics reveals the evolutionary origins of lichenization in chlorophyte algae.</title>
        <authorList>
            <person name="Puginier C."/>
            <person name="Libourel C."/>
            <person name="Otte J."/>
            <person name="Skaloud P."/>
            <person name="Haon M."/>
            <person name="Grisel S."/>
            <person name="Petersen M."/>
            <person name="Berrin J.G."/>
            <person name="Delaux P.M."/>
            <person name="Dal Grande F."/>
            <person name="Keller J."/>
        </authorList>
    </citation>
    <scope>NUCLEOTIDE SEQUENCE [LARGE SCALE GENOMIC DNA]</scope>
    <source>
        <strain evidence="2 3">SAG 2523</strain>
    </source>
</reference>
<dbReference type="Proteomes" id="UP001485043">
    <property type="component" value="Unassembled WGS sequence"/>
</dbReference>
<gene>
    <name evidence="2" type="ORF">WJX84_009962</name>
</gene>
<name>A0AAW1TBJ5_9CHLO</name>
<comment type="caution">
    <text evidence="2">The sequence shown here is derived from an EMBL/GenBank/DDBJ whole genome shotgun (WGS) entry which is preliminary data.</text>
</comment>
<feature type="compositionally biased region" description="Polar residues" evidence="1">
    <location>
        <begin position="68"/>
        <end position="78"/>
    </location>
</feature>
<evidence type="ECO:0000313" key="3">
    <source>
        <dbReference type="Proteomes" id="UP001485043"/>
    </source>
</evidence>
<dbReference type="PANTHER" id="PTHR37752">
    <property type="entry name" value="OS02G0610700 PROTEIN"/>
    <property type="match status" value="1"/>
</dbReference>
<feature type="region of interest" description="Disordered" evidence="1">
    <location>
        <begin position="59"/>
        <end position="112"/>
    </location>
</feature>
<dbReference type="GO" id="GO:0009535">
    <property type="term" value="C:chloroplast thylakoid membrane"/>
    <property type="evidence" value="ECO:0007669"/>
    <property type="project" value="TreeGrafter"/>
</dbReference>
<dbReference type="PANTHER" id="PTHR37752:SF1">
    <property type="entry name" value="OS02G0610700 PROTEIN"/>
    <property type="match status" value="1"/>
</dbReference>
<dbReference type="InterPro" id="IPR053091">
    <property type="entry name" value="PSII_Assembly/Photoprotect-Rel"/>
</dbReference>
<dbReference type="SUPFAM" id="SSF103511">
    <property type="entry name" value="Chlorophyll a-b binding protein"/>
    <property type="match status" value="1"/>
</dbReference>
<dbReference type="EMBL" id="JALJOV010000220">
    <property type="protein sequence ID" value="KAK9865754.1"/>
    <property type="molecule type" value="Genomic_DNA"/>
</dbReference>
<evidence type="ECO:0000313" key="2">
    <source>
        <dbReference type="EMBL" id="KAK9865754.1"/>
    </source>
</evidence>
<accession>A0AAW1TBJ5</accession>
<sequence length="195" mass="21819">MPWQCPSLHYPDRALYREAIMSLAASYTVRHSTQCPGCSPQLLRCQSSRVSQTRAVHPVRAAAGESGPTLQRPSSRQVQAAEPEAPSRPDPQQQERPQSSNAPPPTVSSDSAGITVEYQRRQAKEMTAYFRSLVRAETVQKSQVFGWTRKNEITNGRWVMFGLLVGLMTEYATGVDFPNQIKLLFSYLGILDIYD</sequence>
<organism evidence="2 3">
    <name type="scientific">Apatococcus fuscideae</name>
    <dbReference type="NCBI Taxonomy" id="2026836"/>
    <lineage>
        <taxon>Eukaryota</taxon>
        <taxon>Viridiplantae</taxon>
        <taxon>Chlorophyta</taxon>
        <taxon>core chlorophytes</taxon>
        <taxon>Trebouxiophyceae</taxon>
        <taxon>Chlorellales</taxon>
        <taxon>Chlorellaceae</taxon>
        <taxon>Apatococcus</taxon>
    </lineage>
</organism>
<feature type="compositionally biased region" description="Polar residues" evidence="1">
    <location>
        <begin position="90"/>
        <end position="112"/>
    </location>
</feature>
<proteinExistence type="predicted"/>
<dbReference type="AlphaFoldDB" id="A0AAW1TBJ5"/>
<protein>
    <submittedName>
        <fullName evidence="2">Uncharacterized protein</fullName>
    </submittedName>
</protein>
<keyword evidence="3" id="KW-1185">Reference proteome</keyword>
<evidence type="ECO:0000256" key="1">
    <source>
        <dbReference type="SAM" id="MobiDB-lite"/>
    </source>
</evidence>